<proteinExistence type="predicted"/>
<dbReference type="SUPFAM" id="SSF82679">
    <property type="entry name" value="N-utilization substance G protein NusG, N-terminal domain"/>
    <property type="match status" value="1"/>
</dbReference>
<dbReference type="RefSeq" id="WP_104794494.1">
    <property type="nucleotide sequence ID" value="NZ_PTPZ01000010.1"/>
</dbReference>
<dbReference type="PANTHER" id="PTHR30265:SF4">
    <property type="entry name" value="KOW MOTIF FAMILY PROTEIN, EXPRESSED"/>
    <property type="match status" value="1"/>
</dbReference>
<reference evidence="5 6" key="1">
    <citation type="submission" date="2018-02" db="EMBL/GenBank/DDBJ databases">
        <title>Draft genome sequence of bacterial isolates from marine environment.</title>
        <authorList>
            <person name="Singh S.K."/>
            <person name="Hill R."/>
            <person name="Major S."/>
            <person name="Cai H."/>
            <person name="Li Y."/>
        </authorList>
    </citation>
    <scope>NUCLEOTIDE SEQUENCE [LARGE SCALE GENOMIC DNA]</scope>
    <source>
        <strain evidence="5 6">IMET F</strain>
    </source>
</reference>
<evidence type="ECO:0000256" key="2">
    <source>
        <dbReference type="ARBA" id="ARBA00023015"/>
    </source>
</evidence>
<dbReference type="CDD" id="cd09895">
    <property type="entry name" value="NGN_SP_UpxY"/>
    <property type="match status" value="1"/>
</dbReference>
<keyword evidence="2" id="KW-0805">Transcription regulation</keyword>
<dbReference type="Pfam" id="PF02357">
    <property type="entry name" value="NusG"/>
    <property type="match status" value="1"/>
</dbReference>
<dbReference type="InterPro" id="IPR043425">
    <property type="entry name" value="NusG-like"/>
</dbReference>
<dbReference type="Proteomes" id="UP000238565">
    <property type="component" value="Unassembled WGS sequence"/>
</dbReference>
<evidence type="ECO:0000259" key="4">
    <source>
        <dbReference type="SMART" id="SM00738"/>
    </source>
</evidence>
<evidence type="ECO:0000256" key="3">
    <source>
        <dbReference type="ARBA" id="ARBA00023163"/>
    </source>
</evidence>
<evidence type="ECO:0000313" key="6">
    <source>
        <dbReference type="Proteomes" id="UP000238565"/>
    </source>
</evidence>
<organism evidence="5 6">
    <name type="scientific">Cloacibacterium normanense</name>
    <dbReference type="NCBI Taxonomy" id="237258"/>
    <lineage>
        <taxon>Bacteria</taxon>
        <taxon>Pseudomonadati</taxon>
        <taxon>Bacteroidota</taxon>
        <taxon>Flavobacteriia</taxon>
        <taxon>Flavobacteriales</taxon>
        <taxon>Weeksellaceae</taxon>
    </lineage>
</organism>
<dbReference type="EMBL" id="PTPZ01000010">
    <property type="protein sequence ID" value="PPZ90587.1"/>
    <property type="molecule type" value="Genomic_DNA"/>
</dbReference>
<feature type="domain" description="NusG-like N-terminal" evidence="4">
    <location>
        <begin position="1"/>
        <end position="97"/>
    </location>
</feature>
<dbReference type="GO" id="GO:0031564">
    <property type="term" value="P:transcription antitermination"/>
    <property type="evidence" value="ECO:0007669"/>
    <property type="project" value="UniProtKB-KW"/>
</dbReference>
<keyword evidence="1" id="KW-0889">Transcription antitermination</keyword>
<keyword evidence="3" id="KW-0804">Transcription</keyword>
<dbReference type="InterPro" id="IPR006645">
    <property type="entry name" value="NGN-like_dom"/>
</dbReference>
<evidence type="ECO:0000313" key="5">
    <source>
        <dbReference type="EMBL" id="PPZ90587.1"/>
    </source>
</evidence>
<sequence>MNWYAIYTKPRNEKKVVANIQSLGIEAYCPTISVVKQWSDRKKTIIQPLLSSYVFVKLDEKDRPLVFQVPGVVRYLFWLGKPAIVREQEIQAMKELQEEKYKKVCVTGMARGEKMTITEGLFKGQTATLIEEKNNKTILVLDSLGTTLILEK</sequence>
<accession>A0A2S7I1Z4</accession>
<comment type="caution">
    <text evidence="5">The sequence shown here is derived from an EMBL/GenBank/DDBJ whole genome shotgun (WGS) entry which is preliminary data.</text>
</comment>
<dbReference type="SMART" id="SM00738">
    <property type="entry name" value="NGN"/>
    <property type="match status" value="1"/>
</dbReference>
<evidence type="ECO:0000256" key="1">
    <source>
        <dbReference type="ARBA" id="ARBA00022814"/>
    </source>
</evidence>
<dbReference type="AlphaFoldDB" id="A0A2S7I1Z4"/>
<dbReference type="InterPro" id="IPR036735">
    <property type="entry name" value="NGN_dom_sf"/>
</dbReference>
<dbReference type="GO" id="GO:0006354">
    <property type="term" value="P:DNA-templated transcription elongation"/>
    <property type="evidence" value="ECO:0007669"/>
    <property type="project" value="InterPro"/>
</dbReference>
<gene>
    <name evidence="5" type="ORF">C3729_12700</name>
</gene>
<name>A0A2S7I1Z4_9FLAO</name>
<dbReference type="Gene3D" id="3.30.70.940">
    <property type="entry name" value="NusG, N-terminal domain"/>
    <property type="match status" value="1"/>
</dbReference>
<dbReference type="PANTHER" id="PTHR30265">
    <property type="entry name" value="RHO-INTERACTING TRANSCRIPTION TERMINATION FACTOR NUSG"/>
    <property type="match status" value="1"/>
</dbReference>
<dbReference type="NCBIfam" id="NF033644">
    <property type="entry name" value="antiterm_UpxY"/>
    <property type="match status" value="1"/>
</dbReference>
<protein>
    <submittedName>
        <fullName evidence="5">Antitermination protein NusG</fullName>
    </submittedName>
</protein>